<feature type="transmembrane region" description="Helical" evidence="1">
    <location>
        <begin position="165"/>
        <end position="183"/>
    </location>
</feature>
<evidence type="ECO:0008006" key="4">
    <source>
        <dbReference type="Google" id="ProtNLM"/>
    </source>
</evidence>
<name>A0ABQ4CPT4_9ACTN</name>
<feature type="transmembrane region" description="Helical" evidence="1">
    <location>
        <begin position="192"/>
        <end position="211"/>
    </location>
</feature>
<evidence type="ECO:0000256" key="1">
    <source>
        <dbReference type="SAM" id="Phobius"/>
    </source>
</evidence>
<sequence length="269" mass="29199">MTTTAVTPGARPLVRHFVEMVLAMIVGVLVLGPLWPVPATLAVRADVASFVMATNMSVAVAVWMWHRGHSNAAIGEMTAAMYAPFLLFLIPWWAGLLAGEVVLIGAHVLMLPAMVLAMLRRTTEYGATPHVDADRRGTVARVLARWPSVLGLLATVDNLVDPRPVPVYAMMILPVGYLAIGAIRRTLRPRPVLLAQLGQLLGYLLLLGAAVLAGPQWSQYLVAAGWIFHAGWDLWHHRRNLVVPRPLAEWCAVVDLIIGISVILVAATM</sequence>
<keyword evidence="1" id="KW-0812">Transmembrane</keyword>
<comment type="caution">
    <text evidence="2">The sequence shown here is derived from an EMBL/GenBank/DDBJ whole genome shotgun (WGS) entry which is preliminary data.</text>
</comment>
<keyword evidence="3" id="KW-1185">Reference proteome</keyword>
<dbReference type="Proteomes" id="UP000604117">
    <property type="component" value="Unassembled WGS sequence"/>
</dbReference>
<organism evidence="2 3">
    <name type="scientific">Asanoa siamensis</name>
    <dbReference type="NCBI Taxonomy" id="926357"/>
    <lineage>
        <taxon>Bacteria</taxon>
        <taxon>Bacillati</taxon>
        <taxon>Actinomycetota</taxon>
        <taxon>Actinomycetes</taxon>
        <taxon>Micromonosporales</taxon>
        <taxon>Micromonosporaceae</taxon>
        <taxon>Asanoa</taxon>
    </lineage>
</organism>
<evidence type="ECO:0000313" key="2">
    <source>
        <dbReference type="EMBL" id="GIF73305.1"/>
    </source>
</evidence>
<protein>
    <recommendedName>
        <fullName evidence="4">LexA-binding, inner membrane-associated hydrolase</fullName>
    </recommendedName>
</protein>
<keyword evidence="1" id="KW-0472">Membrane</keyword>
<gene>
    <name evidence="2" type="ORF">Asi02nite_28230</name>
</gene>
<feature type="transmembrane region" description="Helical" evidence="1">
    <location>
        <begin position="17"/>
        <end position="35"/>
    </location>
</feature>
<evidence type="ECO:0000313" key="3">
    <source>
        <dbReference type="Proteomes" id="UP000604117"/>
    </source>
</evidence>
<feature type="transmembrane region" description="Helical" evidence="1">
    <location>
        <begin position="247"/>
        <end position="267"/>
    </location>
</feature>
<dbReference type="EMBL" id="BONE01000019">
    <property type="protein sequence ID" value="GIF73305.1"/>
    <property type="molecule type" value="Genomic_DNA"/>
</dbReference>
<accession>A0ABQ4CPT4</accession>
<reference evidence="2 3" key="1">
    <citation type="submission" date="2021-01" db="EMBL/GenBank/DDBJ databases">
        <title>Whole genome shotgun sequence of Asanoa siamensis NBRC 107932.</title>
        <authorList>
            <person name="Komaki H."/>
            <person name="Tamura T."/>
        </authorList>
    </citation>
    <scope>NUCLEOTIDE SEQUENCE [LARGE SCALE GENOMIC DNA]</scope>
    <source>
        <strain evidence="2 3">NBRC 107932</strain>
    </source>
</reference>
<keyword evidence="1" id="KW-1133">Transmembrane helix</keyword>
<proteinExistence type="predicted"/>
<dbReference type="RefSeq" id="WP_203713170.1">
    <property type="nucleotide sequence ID" value="NZ_BONE01000019.1"/>
</dbReference>
<feature type="transmembrane region" description="Helical" evidence="1">
    <location>
        <begin position="47"/>
        <end position="65"/>
    </location>
</feature>